<dbReference type="RefSeq" id="WP_071901500.1">
    <property type="nucleotide sequence ID" value="NZ_MPIN01000008.1"/>
</dbReference>
<dbReference type="Proteomes" id="UP000182229">
    <property type="component" value="Unassembled WGS sequence"/>
</dbReference>
<dbReference type="OrthoDB" id="5492640at2"/>
<dbReference type="EMBL" id="MPIN01000008">
    <property type="protein sequence ID" value="OJH37164.1"/>
    <property type="molecule type" value="Genomic_DNA"/>
</dbReference>
<proteinExistence type="predicted"/>
<evidence type="ECO:0000313" key="2">
    <source>
        <dbReference type="Proteomes" id="UP000182229"/>
    </source>
</evidence>
<comment type="caution">
    <text evidence="1">The sequence shown here is derived from an EMBL/GenBank/DDBJ whole genome shotgun (WGS) entry which is preliminary data.</text>
</comment>
<dbReference type="STRING" id="83449.BON30_27970"/>
<protein>
    <submittedName>
        <fullName evidence="1">Uncharacterized protein</fullName>
    </submittedName>
</protein>
<accession>A0A1L9B4I3</accession>
<reference evidence="2" key="1">
    <citation type="submission" date="2016-11" db="EMBL/GenBank/DDBJ databases">
        <authorList>
            <person name="Shukria A."/>
            <person name="Stevens D.C."/>
        </authorList>
    </citation>
    <scope>NUCLEOTIDE SEQUENCE [LARGE SCALE GENOMIC DNA]</scope>
    <source>
        <strain evidence="2">Cbfe23</strain>
    </source>
</reference>
<gene>
    <name evidence="1" type="ORF">BON30_27970</name>
</gene>
<reference evidence="1 2" key="2">
    <citation type="submission" date="2016-12" db="EMBL/GenBank/DDBJ databases">
        <title>Draft Genome Sequence of Cystobacter ferrugineus Strain Cbfe23.</title>
        <authorList>
            <person name="Akbar S."/>
            <person name="Dowd S.E."/>
            <person name="Stevens D.C."/>
        </authorList>
    </citation>
    <scope>NUCLEOTIDE SEQUENCE [LARGE SCALE GENOMIC DNA]</scope>
    <source>
        <strain evidence="1 2">Cbfe23</strain>
    </source>
</reference>
<dbReference type="AlphaFoldDB" id="A0A1L9B4I3"/>
<sequence>MDLVLRPVNDRFFHEQVLSFLSLAMSDSASALQSLLGQLDDDETSLLAGKLLASHIGGGLGGVEQTSWVALVDRLTRLHWGPGPSGWRVLGERPGYVGDWDEALHLALMLEDPSYPYAQARASHGRREGFRRYPVADLGLASLIGGQWEPFPSFPPDRVFSTLGRGEYASRQQYAFADWAWRPASTVAQWSAQLESKLERLLERERERLEAAEPPAEWEAVRAWLLGQSTECPALSEPLAGPQGGAWAERIGLLAALVREAAREEAGLVAHVIRPLNEEPEQAPSGESPAGA</sequence>
<evidence type="ECO:0000313" key="1">
    <source>
        <dbReference type="EMBL" id="OJH37164.1"/>
    </source>
</evidence>
<keyword evidence="2" id="KW-1185">Reference proteome</keyword>
<organism evidence="1 2">
    <name type="scientific">Cystobacter ferrugineus</name>
    <dbReference type="NCBI Taxonomy" id="83449"/>
    <lineage>
        <taxon>Bacteria</taxon>
        <taxon>Pseudomonadati</taxon>
        <taxon>Myxococcota</taxon>
        <taxon>Myxococcia</taxon>
        <taxon>Myxococcales</taxon>
        <taxon>Cystobacterineae</taxon>
        <taxon>Archangiaceae</taxon>
        <taxon>Cystobacter</taxon>
    </lineage>
</organism>
<name>A0A1L9B4I3_9BACT</name>